<proteinExistence type="predicted"/>
<protein>
    <submittedName>
        <fullName evidence="1">Uncharacterized protein</fullName>
    </submittedName>
</protein>
<evidence type="ECO:0000313" key="2">
    <source>
        <dbReference type="Proteomes" id="UP000292262"/>
    </source>
</evidence>
<accession>A0A4Q7NXB7</accession>
<sequence>MDFFYLATPYKPKIYEEAFVAMDGTSVYDYFWSK</sequence>
<organism evidence="1 2">
    <name type="scientific">Aquimarina brevivitae</name>
    <dbReference type="NCBI Taxonomy" id="323412"/>
    <lineage>
        <taxon>Bacteria</taxon>
        <taxon>Pseudomonadati</taxon>
        <taxon>Bacteroidota</taxon>
        <taxon>Flavobacteriia</taxon>
        <taxon>Flavobacteriales</taxon>
        <taxon>Flavobacteriaceae</taxon>
        <taxon>Aquimarina</taxon>
    </lineage>
</organism>
<evidence type="ECO:0000313" key="1">
    <source>
        <dbReference type="EMBL" id="RZS91915.1"/>
    </source>
</evidence>
<dbReference type="Proteomes" id="UP000292262">
    <property type="component" value="Unassembled WGS sequence"/>
</dbReference>
<gene>
    <name evidence="1" type="ORF">EV197_3019</name>
</gene>
<keyword evidence="2" id="KW-1185">Reference proteome</keyword>
<comment type="caution">
    <text evidence="1">The sequence shown here is derived from an EMBL/GenBank/DDBJ whole genome shotgun (WGS) entry which is preliminary data.</text>
</comment>
<dbReference type="AlphaFoldDB" id="A0A4Q7NXB7"/>
<name>A0A4Q7NXB7_9FLAO</name>
<dbReference type="EMBL" id="SGXE01000005">
    <property type="protein sequence ID" value="RZS91915.1"/>
    <property type="molecule type" value="Genomic_DNA"/>
</dbReference>
<reference evidence="1 2" key="1">
    <citation type="submission" date="2019-02" db="EMBL/GenBank/DDBJ databases">
        <title>Genomic Encyclopedia of Type Strains, Phase IV (KMG-IV): sequencing the most valuable type-strain genomes for metagenomic binning, comparative biology and taxonomic classification.</title>
        <authorList>
            <person name="Goeker M."/>
        </authorList>
    </citation>
    <scope>NUCLEOTIDE SEQUENCE [LARGE SCALE GENOMIC DNA]</scope>
    <source>
        <strain evidence="1 2">DSM 17196</strain>
    </source>
</reference>